<proteinExistence type="predicted"/>
<evidence type="ECO:0000313" key="2">
    <source>
        <dbReference type="EMBL" id="GMI46290.1"/>
    </source>
</evidence>
<evidence type="ECO:0000313" key="3">
    <source>
        <dbReference type="Proteomes" id="UP001165065"/>
    </source>
</evidence>
<dbReference type="SMART" id="SM01411">
    <property type="entry name" value="Ephrin_rec_like"/>
    <property type="match status" value="4"/>
</dbReference>
<dbReference type="AlphaFoldDB" id="A0A9W7GLX3"/>
<evidence type="ECO:0008006" key="4">
    <source>
        <dbReference type="Google" id="ProtNLM"/>
    </source>
</evidence>
<evidence type="ECO:0000256" key="1">
    <source>
        <dbReference type="SAM" id="SignalP"/>
    </source>
</evidence>
<dbReference type="Proteomes" id="UP001165065">
    <property type="component" value="Unassembled WGS sequence"/>
</dbReference>
<protein>
    <recommendedName>
        <fullName evidence="4">Tyrosine-protein kinase ephrin type A/B receptor-like domain-containing protein</fullName>
    </recommendedName>
</protein>
<dbReference type="EMBL" id="BRYA01000291">
    <property type="protein sequence ID" value="GMI46290.1"/>
    <property type="molecule type" value="Genomic_DNA"/>
</dbReference>
<feature type="chain" id="PRO_5040861863" description="Tyrosine-protein kinase ephrin type A/B receptor-like domain-containing protein" evidence="1">
    <location>
        <begin position="20"/>
        <end position="1124"/>
    </location>
</feature>
<gene>
    <name evidence="2" type="ORF">TrCOL_g2136</name>
</gene>
<feature type="signal peptide" evidence="1">
    <location>
        <begin position="1"/>
        <end position="19"/>
    </location>
</feature>
<keyword evidence="1" id="KW-0732">Signal</keyword>
<name>A0A9W7GLX3_9STRA</name>
<dbReference type="OrthoDB" id="19138at2759"/>
<organism evidence="2 3">
    <name type="scientific">Triparma columacea</name>
    <dbReference type="NCBI Taxonomy" id="722753"/>
    <lineage>
        <taxon>Eukaryota</taxon>
        <taxon>Sar</taxon>
        <taxon>Stramenopiles</taxon>
        <taxon>Ochrophyta</taxon>
        <taxon>Bolidophyceae</taxon>
        <taxon>Parmales</taxon>
        <taxon>Triparmaceae</taxon>
        <taxon>Triparma</taxon>
    </lineage>
</organism>
<accession>A0A9W7GLX3</accession>
<comment type="caution">
    <text evidence="2">The sequence shown here is derived from an EMBL/GenBank/DDBJ whole genome shotgun (WGS) entry which is preliminary data.</text>
</comment>
<reference evidence="3" key="1">
    <citation type="journal article" date="2023" name="Commun. Biol.">
        <title>Genome analysis of Parmales, the sister group of diatoms, reveals the evolutionary specialization of diatoms from phago-mixotrophs to photoautotrophs.</title>
        <authorList>
            <person name="Ban H."/>
            <person name="Sato S."/>
            <person name="Yoshikawa S."/>
            <person name="Yamada K."/>
            <person name="Nakamura Y."/>
            <person name="Ichinomiya M."/>
            <person name="Sato N."/>
            <person name="Blanc-Mathieu R."/>
            <person name="Endo H."/>
            <person name="Kuwata A."/>
            <person name="Ogata H."/>
        </authorList>
    </citation>
    <scope>NUCLEOTIDE SEQUENCE [LARGE SCALE GENOMIC DNA]</scope>
</reference>
<keyword evidence="3" id="KW-1185">Reference proteome</keyword>
<sequence length="1124" mass="118257">MNNFHFFLLFSLLISVLHASIAIVVSDIDDLYDNLDSSGSNTVTNGQTTTLTALSYKCSDAQVASTCGSSESMVEMTTGLSGTVACETDAASCILDAEKTKRAMKIHGPNTVDEVLTLRALTIKDGAYDDGGGLHLREDCVVVLLLCVFVDCRNNVNDDSRAIYLSNAAHSSNSGATTTHIIIRGTRIHSNIKVESGSDIYVSDGALEIMSTCPSPYSNPPTEGATLSIAKDSTQGAIIGAANNYFCHYICLPGYYNPTLGSASDSCVVCPSGQISPMGSTICLDDDTYSTVHSVSNMDGVFNKISNFGDLGNSIGNSIMNGGDATELAVSTYKCSDGGGGTGVGGCASSGVMFYTINLWGLITCSSYTAGCILDGERDIQPSTGRLCIIMRGTDQKPFTFRALTIKDFWVSRSAMWLRYDNSIVEIQFCIFTNNQNTHSNLGGEAIFVDADLTLDVHGSSFVDNALETDEIKNYQDKGTVTIHSVCPFPLSAMNNPIQGGELGTGHSAISGSLYSYFCFYACPAGYYNPTLGSTSTSCQACPTGTSSSMGFTSCLYIGVNDMDGFFNKVSNGVDTVNGAITGNSIVTTGEILALAVGEYKCSEGACSGTDQYGNKNMLHTQDFFGVVKCNDDNRSCVVDGESTYRFMWVRGTGGIDQRKLSLRGISYKDGKGSYGGGFFISDGIVNFVMCSFTSCNADSTGVGGAVHIDEGTANFYGVTFSGNSAGNGDDINRSGGSVVIHSNCPYPYSSRTASLGDGLDTYGSSFSGSTYTHFCYYVCPAGYHNPTLGTTSDSCQSCPSGTRSSKGSTACLDIGVIDSTTSQGHHVTNMGELFNTVSNDANDAANTGNSIMPFGDTTVLASGEYKCSQGTCALGNSNALLSTNAFYGNIVCISDSANCVIDGENTNRGMRVNGSGGNVLTLKALTFKDGEAETGGGLEIRVLSILDLHLCVFSNCRATSNSQGGGAIYSIYSNTGGVNIYGTTFTNNNANTVAGNDIYESSPSVSITVHNTCPSPFSSNTPNQGSALDTAGMDSSAYSYECYYKCNEGYYNPDGGLSSSCVACGAGKYSNSAGALASDCISCPAGKRRLGILLYLFFWEKTCELCNERGGISLCHVCCRRIR</sequence>